<dbReference type="NCBIfam" id="TIGR00524">
    <property type="entry name" value="eIF-2B_rel"/>
    <property type="match status" value="1"/>
</dbReference>
<dbReference type="FunFam" id="3.40.50.10470:FF:000006">
    <property type="entry name" value="Methylthioribose-1-phosphate isomerase"/>
    <property type="match status" value="1"/>
</dbReference>
<dbReference type="RefSeq" id="WP_017375809.1">
    <property type="nucleotide sequence ID" value="NZ_CP012508.1"/>
</dbReference>
<comment type="catalytic activity">
    <reaction evidence="2">
        <text>5-deoxy-alpha-D-ribose 1-phosphate = 5-deoxy-D-ribulose 1-phosphate</text>
        <dbReference type="Rhea" id="RHEA:61296"/>
        <dbReference type="ChEBI" id="CHEBI:58749"/>
        <dbReference type="ChEBI" id="CHEBI:144504"/>
    </reaction>
    <physiologicalReaction direction="left-to-right" evidence="2">
        <dbReference type="Rhea" id="RHEA:61297"/>
    </physiologicalReaction>
</comment>
<dbReference type="PANTHER" id="PTHR43475">
    <property type="entry name" value="METHYLTHIORIBOSE-1-PHOSPHATE ISOMERASE"/>
    <property type="match status" value="1"/>
</dbReference>
<dbReference type="OrthoDB" id="9803436at2"/>
<dbReference type="PANTHER" id="PTHR43475:SF1">
    <property type="entry name" value="METHYLTHIORIBOSE-1-PHOSPHATE ISOMERASE"/>
    <property type="match status" value="1"/>
</dbReference>
<evidence type="ECO:0000256" key="2">
    <source>
        <dbReference type="ARBA" id="ARBA00050906"/>
    </source>
</evidence>
<dbReference type="EC" id="5.3.1.23" evidence="5"/>
<evidence type="ECO:0000256" key="1">
    <source>
        <dbReference type="ARBA" id="ARBA00023235"/>
    </source>
</evidence>
<dbReference type="InterPro" id="IPR011559">
    <property type="entry name" value="Initiation_fac_2B_a/b/d"/>
</dbReference>
<comment type="pathway">
    <text evidence="5">Amino-acid biosynthesis; L-methionine biosynthesis via salvage pathway; L-methionine from S-methyl-5-thio-alpha-D-ribose 1-phosphate: step 1/6.</text>
</comment>
<sequence>MQDLLSTALRYEKNSLYILDQTLLPHKMQWLACCDVDTMTEIIQSLRVRGAPLIGIACSVLVAHLAAQGMEKHELISTIAVLKASRPTAVNLMNNLQQMTLALKVENYRQALIKTAEKLFFEDVLLCQKMAENGANLLTAQQNLLTHCNTGSLATVGMGTALGVIQQAYKNNNNIHIYVDETRPLLQGGRLTAWELSQLKIPNTIICDNMAASLMAQGQIDAVLVGADRIAVNGDFANKIGTYNLAVLAYYHDIPFYVVAPYTTVDRDCLHGEDIPVELRDGDEVCGVKGAFGKIVWSPAESQVYNPAFDVTPAQLVTRWILDTGVFGLEDIKAGVLTK</sequence>
<protein>
    <recommendedName>
        <fullName evidence="5">Methylthioribose-1-phosphate isomerase</fullName>
        <shortName evidence="5">M1Pi</shortName>
        <shortName evidence="5">MTR-1-P isomerase</shortName>
        <ecNumber evidence="5">5.3.1.23</ecNumber>
    </recommendedName>
    <alternativeName>
        <fullName evidence="5">S-methyl-5-thioribose-1-phosphate isomerase</fullName>
    </alternativeName>
</protein>
<evidence type="ECO:0000313" key="7">
    <source>
        <dbReference type="Proteomes" id="UP000029558"/>
    </source>
</evidence>
<comment type="function">
    <text evidence="4">Catalyzes the interconversion of methylthioribose-1-phosphate (MTR-1-P) into methylthioribulose-1-phosphate (MTRu-1-P). Also catalyzes the interconversion of 5-deoxyribose 1-phosphate and 5-deoxyribulose 1-phosphate. Part of a bifunctional DHAP-shunt salvage pathway for SAM by-products.</text>
</comment>
<accession>A0A1L6TEA3</accession>
<name>A0A1L6TEA3_PISSA</name>
<comment type="catalytic activity">
    <reaction evidence="3">
        <text>5-(methylsulfanyl)-alpha-D-ribose 1-phosphate = 5-(methylsulfanyl)-D-ribulose 1-phosphate</text>
        <dbReference type="Rhea" id="RHEA:19989"/>
        <dbReference type="ChEBI" id="CHEBI:58533"/>
        <dbReference type="ChEBI" id="CHEBI:58548"/>
        <dbReference type="EC" id="5.3.1.23"/>
    </reaction>
    <physiologicalReaction direction="left-to-right" evidence="3">
        <dbReference type="Rhea" id="RHEA:19990"/>
    </physiologicalReaction>
</comment>
<feature type="binding site" evidence="5">
    <location>
        <position position="187"/>
    </location>
    <ligand>
        <name>substrate</name>
    </ligand>
</feature>
<dbReference type="InterPro" id="IPR037171">
    <property type="entry name" value="NagB/RpiA_transferase-like"/>
</dbReference>
<dbReference type="Proteomes" id="UP000029558">
    <property type="component" value="Chromosome"/>
</dbReference>
<keyword evidence="5" id="KW-0028">Amino-acid biosynthesis</keyword>
<evidence type="ECO:0000256" key="3">
    <source>
        <dbReference type="ARBA" id="ARBA00051169"/>
    </source>
</evidence>
<organism evidence="6 7">
    <name type="scientific">Piscirickettsia salmonis</name>
    <dbReference type="NCBI Taxonomy" id="1238"/>
    <lineage>
        <taxon>Bacteria</taxon>
        <taxon>Pseudomonadati</taxon>
        <taxon>Pseudomonadota</taxon>
        <taxon>Gammaproteobacteria</taxon>
        <taxon>Thiotrichales</taxon>
        <taxon>Piscirickettsiaceae</taxon>
        <taxon>Piscirickettsia</taxon>
    </lineage>
</organism>
<dbReference type="InterPro" id="IPR005251">
    <property type="entry name" value="IF-M1Pi"/>
</dbReference>
<dbReference type="NCBIfam" id="NF004326">
    <property type="entry name" value="PRK05720.1"/>
    <property type="match status" value="1"/>
</dbReference>
<dbReference type="InterPro" id="IPR000649">
    <property type="entry name" value="IF-2B-related"/>
</dbReference>
<feature type="binding site" evidence="5">
    <location>
        <position position="86"/>
    </location>
    <ligand>
        <name>substrate</name>
    </ligand>
</feature>
<feature type="site" description="Transition state stabilizer" evidence="5">
    <location>
        <position position="148"/>
    </location>
</feature>
<dbReference type="FunFam" id="1.20.120.420:FF:000003">
    <property type="entry name" value="Methylthioribose-1-phosphate isomerase"/>
    <property type="match status" value="1"/>
</dbReference>
<dbReference type="InterPro" id="IPR027363">
    <property type="entry name" value="M1Pi_N"/>
</dbReference>
<keyword evidence="5" id="KW-0486">Methionine biosynthesis</keyword>
<evidence type="ECO:0000256" key="5">
    <source>
        <dbReference type="HAMAP-Rule" id="MF_01678"/>
    </source>
</evidence>
<proteinExistence type="inferred from homology"/>
<evidence type="ECO:0000256" key="4">
    <source>
        <dbReference type="ARBA" id="ARBA00058145"/>
    </source>
</evidence>
<dbReference type="AlphaFoldDB" id="A0A1L6TEA3"/>
<dbReference type="InterPro" id="IPR042529">
    <property type="entry name" value="IF_2B-like_C"/>
</dbReference>
<dbReference type="SUPFAM" id="SSF100950">
    <property type="entry name" value="NagB/RpiA/CoA transferase-like"/>
    <property type="match status" value="1"/>
</dbReference>
<evidence type="ECO:0000313" key="6">
    <source>
        <dbReference type="EMBL" id="ALB23807.1"/>
    </source>
</evidence>
<keyword evidence="1 5" id="KW-0413">Isomerase</keyword>
<feature type="binding site" evidence="5">
    <location>
        <begin position="49"/>
        <end position="51"/>
    </location>
    <ligand>
        <name>substrate</name>
    </ligand>
</feature>
<reference evidence="6 7" key="1">
    <citation type="journal article" date="2014" name="Genome Announc.">
        <title>Comparative Genome Analysis of Two Isolates of the Fish Pathogen Piscirickettsia salmonis from Different Hosts Reveals Major Differences in Virulence-Associated Secretion Systems.</title>
        <authorList>
            <person name="Bohle H."/>
            <person name="Henriquez P."/>
            <person name="Grothusen H."/>
            <person name="Navas E."/>
            <person name="Sandoval A."/>
            <person name="Bustamante F."/>
            <person name="Bustos P."/>
            <person name="Mancilla M."/>
        </authorList>
    </citation>
    <scope>NUCLEOTIDE SEQUENCE [LARGE SCALE GENOMIC DNA]</scope>
    <source>
        <strain evidence="7">B1-32597</strain>
    </source>
</reference>
<comment type="similarity">
    <text evidence="5">Belongs to the EIF-2B alpha/beta/delta subunits family. MtnA subfamily.</text>
</comment>
<dbReference type="Pfam" id="PF01008">
    <property type="entry name" value="IF-2B"/>
    <property type="match status" value="1"/>
</dbReference>
<dbReference type="EMBL" id="CP012508">
    <property type="protein sequence ID" value="ALB23807.1"/>
    <property type="molecule type" value="Genomic_DNA"/>
</dbReference>
<dbReference type="GO" id="GO:0019509">
    <property type="term" value="P:L-methionine salvage from methylthioadenosine"/>
    <property type="evidence" value="ECO:0007669"/>
    <property type="project" value="UniProtKB-UniRule"/>
</dbReference>
<dbReference type="NCBIfam" id="TIGR00512">
    <property type="entry name" value="salvage_mtnA"/>
    <property type="match status" value="1"/>
</dbReference>
<gene>
    <name evidence="5" type="primary">mtnA</name>
    <name evidence="6" type="ORF">KU39_2631</name>
</gene>
<dbReference type="Gene3D" id="1.20.120.420">
    <property type="entry name" value="translation initiation factor eif-2b, domain 1"/>
    <property type="match status" value="1"/>
</dbReference>
<dbReference type="HAMAP" id="MF_01678">
    <property type="entry name" value="Salvage_MtnA"/>
    <property type="match status" value="1"/>
</dbReference>
<feature type="binding site" evidence="5">
    <location>
        <begin position="238"/>
        <end position="239"/>
    </location>
    <ligand>
        <name>substrate</name>
    </ligand>
</feature>
<dbReference type="GO" id="GO:0046523">
    <property type="term" value="F:S-methyl-5-thioribose-1-phosphate isomerase activity"/>
    <property type="evidence" value="ECO:0007669"/>
    <property type="project" value="UniProtKB-UniRule"/>
</dbReference>
<dbReference type="Gene3D" id="3.40.50.10470">
    <property type="entry name" value="Translation initiation factor eif-2b, domain 2"/>
    <property type="match status" value="1"/>
</dbReference>
<feature type="active site" description="Proton donor" evidence="5">
    <location>
        <position position="228"/>
    </location>
</feature>